<feature type="compositionally biased region" description="Polar residues" evidence="1">
    <location>
        <begin position="44"/>
        <end position="53"/>
    </location>
</feature>
<gene>
    <name evidence="3" type="ORF">SAMN06265795_102394</name>
</gene>
<dbReference type="Proteomes" id="UP000198284">
    <property type="component" value="Unassembled WGS sequence"/>
</dbReference>
<feature type="compositionally biased region" description="Low complexity" evidence="1">
    <location>
        <begin position="123"/>
        <end position="155"/>
    </location>
</feature>
<proteinExistence type="predicted"/>
<sequence>MKATRLIVPAAWAAAALCSMPLAASAADASNTAMSRSEARQMVPDSTPQQRYNTSRKEAQAAYQEALAACRSMSAGERTSCMKEAKQNLQSDLAYAKDAMKNPDTASGSSGTAGGIRSSVTPMSGGTSSDSAASPPSGSGMRPSGGSSMGTTTPGSMGGGTR</sequence>
<feature type="region of interest" description="Disordered" evidence="1">
    <location>
        <begin position="94"/>
        <end position="162"/>
    </location>
</feature>
<evidence type="ECO:0008006" key="5">
    <source>
        <dbReference type="Google" id="ProtNLM"/>
    </source>
</evidence>
<keyword evidence="4" id="KW-1185">Reference proteome</keyword>
<protein>
    <recommendedName>
        <fullName evidence="5">DUF4398 domain-containing protein</fullName>
    </recommendedName>
</protein>
<feature type="chain" id="PRO_5013099645" description="DUF4398 domain-containing protein" evidence="2">
    <location>
        <begin position="27"/>
        <end position="162"/>
    </location>
</feature>
<reference evidence="3 4" key="1">
    <citation type="submission" date="2017-06" db="EMBL/GenBank/DDBJ databases">
        <authorList>
            <person name="Kim H.J."/>
            <person name="Triplett B.A."/>
        </authorList>
    </citation>
    <scope>NUCLEOTIDE SEQUENCE [LARGE SCALE GENOMIC DNA]</scope>
    <source>
        <strain evidence="3 4">U15</strain>
    </source>
</reference>
<feature type="signal peptide" evidence="2">
    <location>
        <begin position="1"/>
        <end position="26"/>
    </location>
</feature>
<organism evidence="3 4">
    <name type="scientific">Noviherbaspirillum humi</name>
    <dbReference type="NCBI Taxonomy" id="1688639"/>
    <lineage>
        <taxon>Bacteria</taxon>
        <taxon>Pseudomonadati</taxon>
        <taxon>Pseudomonadota</taxon>
        <taxon>Betaproteobacteria</taxon>
        <taxon>Burkholderiales</taxon>
        <taxon>Oxalobacteraceae</taxon>
        <taxon>Noviherbaspirillum</taxon>
    </lineage>
</organism>
<accession>A0A239DW48</accession>
<evidence type="ECO:0000313" key="4">
    <source>
        <dbReference type="Proteomes" id="UP000198284"/>
    </source>
</evidence>
<keyword evidence="2" id="KW-0732">Signal</keyword>
<dbReference type="EMBL" id="FZOT01000002">
    <property type="protein sequence ID" value="SNS36577.1"/>
    <property type="molecule type" value="Genomic_DNA"/>
</dbReference>
<dbReference type="AlphaFoldDB" id="A0A239DW48"/>
<evidence type="ECO:0000313" key="3">
    <source>
        <dbReference type="EMBL" id="SNS36577.1"/>
    </source>
</evidence>
<feature type="region of interest" description="Disordered" evidence="1">
    <location>
        <begin position="35"/>
        <end position="59"/>
    </location>
</feature>
<evidence type="ECO:0000256" key="2">
    <source>
        <dbReference type="SAM" id="SignalP"/>
    </source>
</evidence>
<name>A0A239DW48_9BURK</name>
<evidence type="ECO:0000256" key="1">
    <source>
        <dbReference type="SAM" id="MobiDB-lite"/>
    </source>
</evidence>